<accession>A0A2S0N249</accession>
<sequence>MRTKLTLLAVLASASFIANGQTTAPAMSNTAPAGNVQSIPSGNEPLNQAPTMKTPSDKTRAAVAAGAADAAATGTISSGNQPLAPMVSPHSNTTRSVKSKEAAAAVNSGSIATGNEPIAGLPNEKAHSQMKPSKTSKSEQMSNKKVHTSGTKQSKDMATAAETVKTGNAPYMKTPSAMSDKSRSDVNAETRLSGGAEAVKSGNQPLAPSTSTSSTKSRADVKAGAAVAVKNDSIKTGDGAAKAAN</sequence>
<name>A0A2S0N249_9BURK</name>
<keyword evidence="2" id="KW-0732">Signal</keyword>
<dbReference type="KEGG" id="simp:C6571_13845"/>
<feature type="chain" id="PRO_5015771379" evidence="2">
    <location>
        <begin position="21"/>
        <end position="245"/>
    </location>
</feature>
<dbReference type="AlphaFoldDB" id="A0A2S0N249"/>
<evidence type="ECO:0000313" key="4">
    <source>
        <dbReference type="Proteomes" id="UP000239326"/>
    </source>
</evidence>
<evidence type="ECO:0000256" key="2">
    <source>
        <dbReference type="SAM" id="SignalP"/>
    </source>
</evidence>
<evidence type="ECO:0000313" key="3">
    <source>
        <dbReference type="EMBL" id="AVO42228.1"/>
    </source>
</evidence>
<organism evidence="3 4">
    <name type="scientific">Simplicispira suum</name>
    <dbReference type="NCBI Taxonomy" id="2109915"/>
    <lineage>
        <taxon>Bacteria</taxon>
        <taxon>Pseudomonadati</taxon>
        <taxon>Pseudomonadota</taxon>
        <taxon>Betaproteobacteria</taxon>
        <taxon>Burkholderiales</taxon>
        <taxon>Comamonadaceae</taxon>
        <taxon>Simplicispira</taxon>
    </lineage>
</organism>
<dbReference type="Proteomes" id="UP000239326">
    <property type="component" value="Chromosome"/>
</dbReference>
<feature type="region of interest" description="Disordered" evidence="1">
    <location>
        <begin position="74"/>
        <end position="245"/>
    </location>
</feature>
<reference evidence="3 4" key="1">
    <citation type="submission" date="2018-03" db="EMBL/GenBank/DDBJ databases">
        <title>Genome sequencing of Simplicispira sp.</title>
        <authorList>
            <person name="Kim S.-J."/>
            <person name="Heo J."/>
            <person name="Kwon S.-W."/>
        </authorList>
    </citation>
    <scope>NUCLEOTIDE SEQUENCE [LARGE SCALE GENOMIC DNA]</scope>
    <source>
        <strain evidence="3 4">SC1-8</strain>
    </source>
</reference>
<evidence type="ECO:0000256" key="1">
    <source>
        <dbReference type="SAM" id="MobiDB-lite"/>
    </source>
</evidence>
<protein>
    <submittedName>
        <fullName evidence="3">Uncharacterized protein</fullName>
    </submittedName>
</protein>
<gene>
    <name evidence="3" type="ORF">C6571_13845</name>
</gene>
<feature type="signal peptide" evidence="2">
    <location>
        <begin position="1"/>
        <end position="20"/>
    </location>
</feature>
<dbReference type="EMBL" id="CP027669">
    <property type="protein sequence ID" value="AVO42228.1"/>
    <property type="molecule type" value="Genomic_DNA"/>
</dbReference>
<feature type="compositionally biased region" description="Polar residues" evidence="1">
    <location>
        <begin position="130"/>
        <end position="152"/>
    </location>
</feature>
<proteinExistence type="predicted"/>
<keyword evidence="4" id="KW-1185">Reference proteome</keyword>
<dbReference type="RefSeq" id="WP_106447205.1">
    <property type="nucleotide sequence ID" value="NZ_CP027669.1"/>
</dbReference>
<feature type="compositionally biased region" description="Polar residues" evidence="1">
    <location>
        <begin position="201"/>
        <end position="216"/>
    </location>
</feature>